<protein>
    <recommendedName>
        <fullName evidence="3">MafI family immunity protein</fullName>
    </recommendedName>
</protein>
<keyword evidence="2" id="KW-1185">Reference proteome</keyword>
<dbReference type="Proteomes" id="UP000624701">
    <property type="component" value="Unassembled WGS sequence"/>
</dbReference>
<gene>
    <name evidence="1" type="ORF">GCM10011444_15500</name>
</gene>
<organism evidence="1 2">
    <name type="scientific">Winogradskyella haliclonae</name>
    <dbReference type="NCBI Taxonomy" id="2048558"/>
    <lineage>
        <taxon>Bacteria</taxon>
        <taxon>Pseudomonadati</taxon>
        <taxon>Bacteroidota</taxon>
        <taxon>Flavobacteriia</taxon>
        <taxon>Flavobacteriales</taxon>
        <taxon>Flavobacteriaceae</taxon>
        <taxon>Winogradskyella</taxon>
    </lineage>
</organism>
<dbReference type="EMBL" id="BMDQ01000001">
    <property type="protein sequence ID" value="GGI57241.1"/>
    <property type="molecule type" value="Genomic_DNA"/>
</dbReference>
<accession>A0ABQ2BZ88</accession>
<evidence type="ECO:0008006" key="3">
    <source>
        <dbReference type="Google" id="ProtNLM"/>
    </source>
</evidence>
<evidence type="ECO:0000313" key="2">
    <source>
        <dbReference type="Proteomes" id="UP000624701"/>
    </source>
</evidence>
<sequence>MDDINLIYCNYFGTSFFLKRCIINQFNRIQLGFNKKVFSFTEDELLKFQNILKSSLEILETNSDFNEDTYFLNVVIEVFDEKINFDFLELKALKDLVNGTLFHLNLNQIVKQLVSA</sequence>
<comment type="caution">
    <text evidence="1">The sequence shown here is derived from an EMBL/GenBank/DDBJ whole genome shotgun (WGS) entry which is preliminary data.</text>
</comment>
<proteinExistence type="predicted"/>
<reference evidence="2" key="1">
    <citation type="journal article" date="2019" name="Int. J. Syst. Evol. Microbiol.">
        <title>The Global Catalogue of Microorganisms (GCM) 10K type strain sequencing project: providing services to taxonomists for standard genome sequencing and annotation.</title>
        <authorList>
            <consortium name="The Broad Institute Genomics Platform"/>
            <consortium name="The Broad Institute Genome Sequencing Center for Infectious Disease"/>
            <person name="Wu L."/>
            <person name="Ma J."/>
        </authorList>
    </citation>
    <scope>NUCLEOTIDE SEQUENCE [LARGE SCALE GENOMIC DNA]</scope>
    <source>
        <strain evidence="2">CCM 8681</strain>
    </source>
</reference>
<evidence type="ECO:0000313" key="1">
    <source>
        <dbReference type="EMBL" id="GGI57241.1"/>
    </source>
</evidence>
<name>A0ABQ2BZ88_9FLAO</name>